<accession>A0A6L9MHE7</accession>
<dbReference type="EMBL" id="JAAAMJ010000007">
    <property type="protein sequence ID" value="NDV87264.1"/>
    <property type="molecule type" value="Genomic_DNA"/>
</dbReference>
<reference evidence="3 4" key="1">
    <citation type="submission" date="2020-01" db="EMBL/GenBank/DDBJ databases">
        <title>Genomes of bacteria type strains.</title>
        <authorList>
            <person name="Chen J."/>
            <person name="Zhu S."/>
            <person name="Chen J."/>
        </authorList>
    </citation>
    <scope>NUCLEOTIDE SEQUENCE [LARGE SCALE GENOMIC DNA]</scope>
    <source>
        <strain evidence="3 4">KCTC 52919</strain>
    </source>
</reference>
<feature type="domain" description="DUF447" evidence="1">
    <location>
        <begin position="5"/>
        <end position="119"/>
    </location>
</feature>
<dbReference type="Pfam" id="PF20766">
    <property type="entry name" value="DUF447_C"/>
    <property type="match status" value="1"/>
</dbReference>
<comment type="caution">
    <text evidence="3">The sequence shown here is derived from an EMBL/GenBank/DDBJ whole genome shotgun (WGS) entry which is preliminary data.</text>
</comment>
<dbReference type="RefSeq" id="WP_163044011.1">
    <property type="nucleotide sequence ID" value="NZ_JAAAMJ010000007.1"/>
</dbReference>
<dbReference type="InterPro" id="IPR012349">
    <property type="entry name" value="Split_barrel_FMN-bd"/>
</dbReference>
<evidence type="ECO:0000313" key="4">
    <source>
        <dbReference type="Proteomes" id="UP000476332"/>
    </source>
</evidence>
<sequence>MPLIRETILTTISDDGAVHIAPLGIIEDGDHWIIAPFRPSTTLANIEATGIAVVNYTDEAKIFAGCLTGRRDWPLAAVPDCRVPRLEAALSHDVLEVVSVKEDATRPRFSCRVAASGQHRPFQGMNRAKAAVLEAAILVSRLHMLPAEKIEDEIAYLKIAIDKTAGPDEEQAWYWLLEKVIDHLARVEGEG</sequence>
<protein>
    <submittedName>
        <fullName evidence="3">DUF447 family protein</fullName>
    </submittedName>
</protein>
<evidence type="ECO:0000259" key="2">
    <source>
        <dbReference type="Pfam" id="PF20766"/>
    </source>
</evidence>
<dbReference type="AlphaFoldDB" id="A0A6L9MHE7"/>
<dbReference type="Pfam" id="PF04289">
    <property type="entry name" value="DUF447_N"/>
    <property type="match status" value="1"/>
</dbReference>
<dbReference type="Gene3D" id="2.30.110.10">
    <property type="entry name" value="Electron Transport, Fmn-binding Protein, Chain A"/>
    <property type="match status" value="1"/>
</dbReference>
<evidence type="ECO:0000259" key="1">
    <source>
        <dbReference type="Pfam" id="PF04289"/>
    </source>
</evidence>
<dbReference type="SUPFAM" id="SSF50475">
    <property type="entry name" value="FMN-binding split barrel"/>
    <property type="match status" value="1"/>
</dbReference>
<dbReference type="InterPro" id="IPR049288">
    <property type="entry name" value="DUF447_C"/>
</dbReference>
<dbReference type="Proteomes" id="UP000476332">
    <property type="component" value="Unassembled WGS sequence"/>
</dbReference>
<dbReference type="Gene3D" id="1.20.58.290">
    <property type="entry name" value="Hypothetical membrane protein ta0354_69_121"/>
    <property type="match status" value="1"/>
</dbReference>
<keyword evidence="4" id="KW-1185">Reference proteome</keyword>
<name>A0A6L9MHE7_9HYPH</name>
<gene>
    <name evidence="3" type="ORF">GTW51_11195</name>
</gene>
<organism evidence="3 4">
    <name type="scientific">Aurantimonas aggregata</name>
    <dbReference type="NCBI Taxonomy" id="2047720"/>
    <lineage>
        <taxon>Bacteria</taxon>
        <taxon>Pseudomonadati</taxon>
        <taxon>Pseudomonadota</taxon>
        <taxon>Alphaproteobacteria</taxon>
        <taxon>Hyphomicrobiales</taxon>
        <taxon>Aurantimonadaceae</taxon>
        <taxon>Aurantimonas</taxon>
    </lineage>
</organism>
<feature type="domain" description="DUF447" evidence="2">
    <location>
        <begin position="126"/>
        <end position="178"/>
    </location>
</feature>
<dbReference type="InterPro" id="IPR007386">
    <property type="entry name" value="DUF447_N"/>
</dbReference>
<proteinExistence type="predicted"/>
<evidence type="ECO:0000313" key="3">
    <source>
        <dbReference type="EMBL" id="NDV87264.1"/>
    </source>
</evidence>